<dbReference type="GO" id="GO:0140359">
    <property type="term" value="F:ABC-type transporter activity"/>
    <property type="evidence" value="ECO:0007669"/>
    <property type="project" value="InterPro"/>
</dbReference>
<keyword evidence="3 8" id="KW-0812">Transmembrane</keyword>
<gene>
    <name evidence="11" type="ORF">ERS132441_00215</name>
</gene>
<keyword evidence="11" id="KW-0378">Hydrolase</keyword>
<proteinExistence type="predicted"/>
<keyword evidence="4" id="KW-0547">Nucleotide-binding</keyword>
<dbReference type="EC" id="3.6.3.-" evidence="11"/>
<evidence type="ECO:0000256" key="1">
    <source>
        <dbReference type="ARBA" id="ARBA00004651"/>
    </source>
</evidence>
<dbReference type="InterPro" id="IPR011527">
    <property type="entry name" value="ABC1_TM_dom"/>
</dbReference>
<dbReference type="InterPro" id="IPR003593">
    <property type="entry name" value="AAA+_ATPase"/>
</dbReference>
<dbReference type="Gene3D" id="3.40.50.300">
    <property type="entry name" value="P-loop containing nucleotide triphosphate hydrolases"/>
    <property type="match status" value="1"/>
</dbReference>
<dbReference type="SMART" id="SM00382">
    <property type="entry name" value="AAA"/>
    <property type="match status" value="1"/>
</dbReference>
<dbReference type="InterPro" id="IPR003439">
    <property type="entry name" value="ABC_transporter-like_ATP-bd"/>
</dbReference>
<keyword evidence="2" id="KW-0813">Transport</keyword>
<dbReference type="InterPro" id="IPR017871">
    <property type="entry name" value="ABC_transporter-like_CS"/>
</dbReference>
<dbReference type="SUPFAM" id="SSF52540">
    <property type="entry name" value="P-loop containing nucleoside triphosphate hydrolases"/>
    <property type="match status" value="1"/>
</dbReference>
<dbReference type="EMBL" id="FIIC01000002">
    <property type="protein sequence ID" value="CYV40797.1"/>
    <property type="molecule type" value="Genomic_DNA"/>
</dbReference>
<dbReference type="PROSITE" id="PS50929">
    <property type="entry name" value="ABC_TM1F"/>
    <property type="match status" value="1"/>
</dbReference>
<evidence type="ECO:0000256" key="6">
    <source>
        <dbReference type="ARBA" id="ARBA00022989"/>
    </source>
</evidence>
<dbReference type="PANTHER" id="PTHR24221:SF397">
    <property type="entry name" value="ABC TRANSPORTER, ATP-BINDING TRANSMEMBRANE PROTEIN"/>
    <property type="match status" value="1"/>
</dbReference>
<dbReference type="InterPro" id="IPR027417">
    <property type="entry name" value="P-loop_NTPase"/>
</dbReference>
<dbReference type="GO" id="GO:0005524">
    <property type="term" value="F:ATP binding"/>
    <property type="evidence" value="ECO:0007669"/>
    <property type="project" value="UniProtKB-KW"/>
</dbReference>
<feature type="transmembrane region" description="Helical" evidence="8">
    <location>
        <begin position="20"/>
        <end position="44"/>
    </location>
</feature>
<evidence type="ECO:0000256" key="7">
    <source>
        <dbReference type="ARBA" id="ARBA00023136"/>
    </source>
</evidence>
<keyword evidence="7 8" id="KW-0472">Membrane</keyword>
<name>A0A0Z8ISC3_STRSU</name>
<feature type="transmembrane region" description="Helical" evidence="8">
    <location>
        <begin position="250"/>
        <end position="268"/>
    </location>
</feature>
<keyword evidence="6 8" id="KW-1133">Transmembrane helix</keyword>
<dbReference type="GO" id="GO:0005886">
    <property type="term" value="C:plasma membrane"/>
    <property type="evidence" value="ECO:0007669"/>
    <property type="project" value="UniProtKB-SubCell"/>
</dbReference>
<evidence type="ECO:0000259" key="10">
    <source>
        <dbReference type="PROSITE" id="PS50929"/>
    </source>
</evidence>
<dbReference type="Pfam" id="PF00664">
    <property type="entry name" value="ABC_membrane"/>
    <property type="match status" value="1"/>
</dbReference>
<dbReference type="FunFam" id="3.40.50.300:FF:000287">
    <property type="entry name" value="Multidrug ABC transporter ATP-binding protein"/>
    <property type="match status" value="1"/>
</dbReference>
<evidence type="ECO:0000259" key="9">
    <source>
        <dbReference type="PROSITE" id="PS50893"/>
    </source>
</evidence>
<evidence type="ECO:0000256" key="4">
    <source>
        <dbReference type="ARBA" id="ARBA00022741"/>
    </source>
</evidence>
<dbReference type="Pfam" id="PF00005">
    <property type="entry name" value="ABC_tran"/>
    <property type="match status" value="1"/>
</dbReference>
<evidence type="ECO:0000256" key="5">
    <source>
        <dbReference type="ARBA" id="ARBA00022840"/>
    </source>
</evidence>
<keyword evidence="5 11" id="KW-0067">ATP-binding</keyword>
<dbReference type="Gene3D" id="1.20.1560.10">
    <property type="entry name" value="ABC transporter type 1, transmembrane domain"/>
    <property type="match status" value="1"/>
</dbReference>
<dbReference type="CDD" id="cd07346">
    <property type="entry name" value="ABC_6TM_exporters"/>
    <property type="match status" value="1"/>
</dbReference>
<dbReference type="AlphaFoldDB" id="A0A0Z8ISC3"/>
<dbReference type="InterPro" id="IPR039421">
    <property type="entry name" value="Type_1_exporter"/>
</dbReference>
<dbReference type="GO" id="GO:0016887">
    <property type="term" value="F:ATP hydrolysis activity"/>
    <property type="evidence" value="ECO:0007669"/>
    <property type="project" value="InterPro"/>
</dbReference>
<feature type="transmembrane region" description="Helical" evidence="8">
    <location>
        <begin position="143"/>
        <end position="174"/>
    </location>
</feature>
<dbReference type="RefSeq" id="WP_044679048.1">
    <property type="nucleotide sequence ID" value="NZ_CEDF01000080.1"/>
</dbReference>
<feature type="transmembrane region" description="Helical" evidence="8">
    <location>
        <begin position="274"/>
        <end position="293"/>
    </location>
</feature>
<dbReference type="PROSITE" id="PS50893">
    <property type="entry name" value="ABC_TRANSPORTER_2"/>
    <property type="match status" value="1"/>
</dbReference>
<comment type="subcellular location">
    <subcellularLocation>
        <location evidence="1">Cell membrane</location>
        <topology evidence="1">Multi-pass membrane protein</topology>
    </subcellularLocation>
</comment>
<evidence type="ECO:0000313" key="12">
    <source>
        <dbReference type="Proteomes" id="UP000075193"/>
    </source>
</evidence>
<evidence type="ECO:0000256" key="8">
    <source>
        <dbReference type="SAM" id="Phobius"/>
    </source>
</evidence>
<protein>
    <submittedName>
        <fullName evidence="11">ABC transporter ATP-binding protein</fullName>
        <ecNumber evidence="11">3.6.3.-</ecNumber>
    </submittedName>
</protein>
<evidence type="ECO:0000256" key="2">
    <source>
        <dbReference type="ARBA" id="ARBA00022448"/>
    </source>
</evidence>
<organism evidence="11 12">
    <name type="scientific">Streptococcus suis</name>
    <dbReference type="NCBI Taxonomy" id="1307"/>
    <lineage>
        <taxon>Bacteria</taxon>
        <taxon>Bacillati</taxon>
        <taxon>Bacillota</taxon>
        <taxon>Bacilli</taxon>
        <taxon>Lactobacillales</taxon>
        <taxon>Streptococcaceae</taxon>
        <taxon>Streptococcus</taxon>
    </lineage>
</organism>
<dbReference type="Proteomes" id="UP000075193">
    <property type="component" value="Unassembled WGS sequence"/>
</dbReference>
<dbReference type="PROSITE" id="PS00211">
    <property type="entry name" value="ABC_TRANSPORTER_1"/>
    <property type="match status" value="1"/>
</dbReference>
<dbReference type="InterPro" id="IPR036640">
    <property type="entry name" value="ABC1_TM_sf"/>
</dbReference>
<accession>A0A0Z8ISC3</accession>
<sequence length="577" mass="64592">MLSALKKILDFSGYEKKNIYHSILVSFLFAIFHMLQISAIYFIVKGIVEKDVSMMPAWTALILLVVSIGGRSIANYYSQLQQCHASYFMVANKRVEIGEMLKKIPMGFFNENNIGEVVGISTTVLGDVENTAAMVMVNTLSGFINMIIFTLMILVFEWRIGLIVTIGSLLYLFVLSKMEKESRSLLPKRQEASAKLVDAILEQIGGMAVIKAFNLTGKGDERVRRAIENTRKTNLDCEKLFTPYTILQNILLDLFSILIIGAGIFFYHRGELSFLNTVMTIIISFLAFSQIKLAGSATTTLRVVSGSIEQTKALEEFPQMDIEGKEIKPDNLNISFKNIEFSYSGKKILDDISIEIPQKQMTAIVGPSGAGKTTFCNLIARFWDVDKGKISIGGHDIKEYSLESLMRQISMVFQNVYLFQDTIENNIKFAKPDATHEEVVEAAKKACCHDFIMSLPDQYETFIGEGGASLSGGERQRISIARAMIKNAPIIIFDEATANIDPENEDKLQVAMEELTRNKTVIIIAHRLKTIKNANQILVLANGKITQNGTHEELIKIDGIYKNFIEARYIAENLKLS</sequence>
<feature type="transmembrane region" description="Helical" evidence="8">
    <location>
        <begin position="56"/>
        <end position="74"/>
    </location>
</feature>
<dbReference type="PANTHER" id="PTHR24221">
    <property type="entry name" value="ATP-BINDING CASSETTE SUB-FAMILY B"/>
    <property type="match status" value="1"/>
</dbReference>
<feature type="domain" description="ABC transporter" evidence="9">
    <location>
        <begin position="334"/>
        <end position="567"/>
    </location>
</feature>
<feature type="domain" description="ABC transmembrane type-1" evidence="10">
    <location>
        <begin position="22"/>
        <end position="301"/>
    </location>
</feature>
<reference evidence="11 12" key="1">
    <citation type="submission" date="2016-02" db="EMBL/GenBank/DDBJ databases">
        <authorList>
            <consortium name="Pathogen Informatics"/>
        </authorList>
    </citation>
    <scope>NUCLEOTIDE SEQUENCE [LARGE SCALE GENOMIC DNA]</scope>
    <source>
        <strain evidence="11 12">LSS79</strain>
    </source>
</reference>
<dbReference type="GO" id="GO:0034040">
    <property type="term" value="F:ATPase-coupled lipid transmembrane transporter activity"/>
    <property type="evidence" value="ECO:0007669"/>
    <property type="project" value="TreeGrafter"/>
</dbReference>
<evidence type="ECO:0000313" key="11">
    <source>
        <dbReference type="EMBL" id="CYV40797.1"/>
    </source>
</evidence>
<dbReference type="SUPFAM" id="SSF90123">
    <property type="entry name" value="ABC transporter transmembrane region"/>
    <property type="match status" value="1"/>
</dbReference>
<evidence type="ECO:0000256" key="3">
    <source>
        <dbReference type="ARBA" id="ARBA00022692"/>
    </source>
</evidence>